<sequence length="68" mass="7750">MLILRSAFLAKWLPREGSSLDKKTGFVSSFYKDFFKDDEAEETGSWESSSKAKYRSTIVKLTSLLHSP</sequence>
<dbReference type="OrthoDB" id="1149618at2759"/>
<comment type="caution">
    <text evidence="1">The sequence shown here is derived from an EMBL/GenBank/DDBJ whole genome shotgun (WGS) entry which is preliminary data.</text>
</comment>
<accession>A0A9K3PE64</accession>
<reference evidence="1" key="1">
    <citation type="journal article" date="2021" name="Sci. Rep.">
        <title>Diploid genomic architecture of Nitzschia inconspicua, an elite biomass production diatom.</title>
        <authorList>
            <person name="Oliver A."/>
            <person name="Podell S."/>
            <person name="Pinowska A."/>
            <person name="Traller J.C."/>
            <person name="Smith S.R."/>
            <person name="McClure R."/>
            <person name="Beliaev A."/>
            <person name="Bohutskyi P."/>
            <person name="Hill E.A."/>
            <person name="Rabines A."/>
            <person name="Zheng H."/>
            <person name="Allen L.Z."/>
            <person name="Kuo A."/>
            <person name="Grigoriev I.V."/>
            <person name="Allen A.E."/>
            <person name="Hazlebeck D."/>
            <person name="Allen E.E."/>
        </authorList>
    </citation>
    <scope>NUCLEOTIDE SEQUENCE</scope>
    <source>
        <strain evidence="1">Hildebrandi</strain>
    </source>
</reference>
<protein>
    <submittedName>
        <fullName evidence="1">Uncharacterized protein</fullName>
    </submittedName>
</protein>
<gene>
    <name evidence="1" type="ORF">IV203_021366</name>
</gene>
<evidence type="ECO:0000313" key="1">
    <source>
        <dbReference type="EMBL" id="KAG7343421.1"/>
    </source>
</evidence>
<organism evidence="1 2">
    <name type="scientific">Nitzschia inconspicua</name>
    <dbReference type="NCBI Taxonomy" id="303405"/>
    <lineage>
        <taxon>Eukaryota</taxon>
        <taxon>Sar</taxon>
        <taxon>Stramenopiles</taxon>
        <taxon>Ochrophyta</taxon>
        <taxon>Bacillariophyta</taxon>
        <taxon>Bacillariophyceae</taxon>
        <taxon>Bacillariophycidae</taxon>
        <taxon>Bacillariales</taxon>
        <taxon>Bacillariaceae</taxon>
        <taxon>Nitzschia</taxon>
    </lineage>
</organism>
<evidence type="ECO:0000313" key="2">
    <source>
        <dbReference type="Proteomes" id="UP000693970"/>
    </source>
</evidence>
<dbReference type="AlphaFoldDB" id="A0A9K3PE64"/>
<name>A0A9K3PE64_9STRA</name>
<dbReference type="EMBL" id="JAGRRH010000024">
    <property type="protein sequence ID" value="KAG7343421.1"/>
    <property type="molecule type" value="Genomic_DNA"/>
</dbReference>
<proteinExistence type="predicted"/>
<dbReference type="Proteomes" id="UP000693970">
    <property type="component" value="Unassembled WGS sequence"/>
</dbReference>
<keyword evidence="2" id="KW-1185">Reference proteome</keyword>
<reference evidence="1" key="2">
    <citation type="submission" date="2021-04" db="EMBL/GenBank/DDBJ databases">
        <authorList>
            <person name="Podell S."/>
        </authorList>
    </citation>
    <scope>NUCLEOTIDE SEQUENCE</scope>
    <source>
        <strain evidence="1">Hildebrandi</strain>
    </source>
</reference>